<reference evidence="1" key="1">
    <citation type="journal article" date="2018" name="Sci. Rep.">
        <title>Characterisation of pathogen-specific regions and novel effector candidates in Fusarium oxysporum f. sp. cepae.</title>
        <authorList>
            <person name="Armitage A.D."/>
            <person name="Taylor A."/>
            <person name="Sobczyk M.K."/>
            <person name="Baxter L."/>
            <person name="Greenfield B.P."/>
            <person name="Bates H.J."/>
            <person name="Wilson F."/>
            <person name="Jackson A.C."/>
            <person name="Ott S."/>
            <person name="Harrison R.J."/>
            <person name="Clarkson J.P."/>
        </authorList>
    </citation>
    <scope>NUCLEOTIDE SEQUENCE [LARGE SCALE GENOMIC DNA]</scope>
    <source>
        <strain evidence="1">FoC_Fus2</strain>
    </source>
</reference>
<protein>
    <submittedName>
        <fullName evidence="1">Uncharacterized protein</fullName>
    </submittedName>
</protein>
<organism evidence="1">
    <name type="scientific">Fusarium oxysporum f. sp. cepae</name>
    <dbReference type="NCBI Taxonomy" id="396571"/>
    <lineage>
        <taxon>Eukaryota</taxon>
        <taxon>Fungi</taxon>
        <taxon>Dikarya</taxon>
        <taxon>Ascomycota</taxon>
        <taxon>Pezizomycotina</taxon>
        <taxon>Sordariomycetes</taxon>
        <taxon>Hypocreomycetidae</taxon>
        <taxon>Hypocreales</taxon>
        <taxon>Nectriaceae</taxon>
        <taxon>Fusarium</taxon>
        <taxon>Fusarium oxysporum species complex</taxon>
    </lineage>
</organism>
<dbReference type="AlphaFoldDB" id="A0A3L6NMY3"/>
<gene>
    <name evidence="1" type="ORF">BFJ65_g6654</name>
</gene>
<proteinExistence type="predicted"/>
<name>A0A3L6NMY3_FUSOX</name>
<dbReference type="EMBL" id="MRCU01000004">
    <property type="protein sequence ID" value="RKK19946.1"/>
    <property type="molecule type" value="Genomic_DNA"/>
</dbReference>
<evidence type="ECO:0000313" key="1">
    <source>
        <dbReference type="EMBL" id="RKK19946.1"/>
    </source>
</evidence>
<sequence length="83" mass="9586">MTIGSQAALTVTDTTVPVGLGTCSDPFSRFVRRGTSTDTTQMMKTGNKRWWQVKKCQRHYSRAFSYRRQKIFTHTDRFIVYSG</sequence>
<comment type="caution">
    <text evidence="1">The sequence shown here is derived from an EMBL/GenBank/DDBJ whole genome shotgun (WGS) entry which is preliminary data.</text>
</comment>
<accession>A0A3L6NMY3</accession>
<dbReference type="Proteomes" id="UP000270866">
    <property type="component" value="Chromosome 7"/>
</dbReference>